<feature type="region of interest" description="Disordered" evidence="3">
    <location>
        <begin position="1"/>
        <end position="62"/>
    </location>
</feature>
<dbReference type="PANTHER" id="PTHR37042:SF4">
    <property type="entry name" value="OUTER MEMBRANE PROTEIN RV1973"/>
    <property type="match status" value="1"/>
</dbReference>
<sequence>MEGDAGTSRLNPPIDTPEDGAADEDTTVAGDSTVGEDSTVGPESTVDEQFLDHAPTDPRRQSRLGTRWVAGLTAALLLLAGGAAAGGYYAWKANQRGAAIARSDDAALAAAKECVAATNAPDTAAMTVAQSKILECSTGDFGVQAGLFGSVIAEAYQAANAKVAVDDLRAAVERHNPDGSINVLVAVRVKITNSQAANQQVGYRLRATMAFDEGRYRIAKLDQVTS</sequence>
<comment type="caution">
    <text evidence="5">The sequence shown here is derived from an EMBL/GenBank/DDBJ whole genome shotgun (WGS) entry which is preliminary data.</text>
</comment>
<name>A0A0J6Y8V2_9MYCO</name>
<feature type="transmembrane region" description="Helical" evidence="4">
    <location>
        <begin position="68"/>
        <end position="91"/>
    </location>
</feature>
<accession>A0A0J6Y8V2</accession>
<keyword evidence="2 4" id="KW-0472">Membrane</keyword>
<organism evidence="5 6">
    <name type="scientific">Mycolicibacterium obuense</name>
    <dbReference type="NCBI Taxonomy" id="1807"/>
    <lineage>
        <taxon>Bacteria</taxon>
        <taxon>Bacillati</taxon>
        <taxon>Actinomycetota</taxon>
        <taxon>Actinomycetes</taxon>
        <taxon>Mycobacteriales</taxon>
        <taxon>Mycobacteriaceae</taxon>
        <taxon>Mycolicibacterium</taxon>
    </lineage>
</organism>
<dbReference type="EMBL" id="JYNU01000057">
    <property type="protein sequence ID" value="KMO69416.1"/>
    <property type="molecule type" value="Genomic_DNA"/>
</dbReference>
<dbReference type="PANTHER" id="PTHR37042">
    <property type="entry name" value="OUTER MEMBRANE PROTEIN RV1973"/>
    <property type="match status" value="1"/>
</dbReference>
<comment type="subcellular location">
    <subcellularLocation>
        <location evidence="1">Membrane</location>
    </subcellularLocation>
</comment>
<reference evidence="5 6" key="1">
    <citation type="journal article" date="2015" name="Genome Biol. Evol.">
        <title>Characterization of Three Mycobacterium spp. with Potential Use in Bioremediation by Genome Sequencing and Comparative Genomics.</title>
        <authorList>
            <person name="Das S."/>
            <person name="Pettersson B.M."/>
            <person name="Behra P.R."/>
            <person name="Ramesh M."/>
            <person name="Dasgupta S."/>
            <person name="Bhattacharya A."/>
            <person name="Kirsebom L.A."/>
        </authorList>
    </citation>
    <scope>NUCLEOTIDE SEQUENCE [LARGE SCALE GENOMIC DNA]</scope>
    <source>
        <strain evidence="5 6">DSM 44075</strain>
    </source>
</reference>
<keyword evidence="4" id="KW-1133">Transmembrane helix</keyword>
<evidence type="ECO:0008006" key="7">
    <source>
        <dbReference type="Google" id="ProtNLM"/>
    </source>
</evidence>
<dbReference type="PATRIC" id="fig|1807.14.peg.4879"/>
<dbReference type="Proteomes" id="UP000036313">
    <property type="component" value="Unassembled WGS sequence"/>
</dbReference>
<dbReference type="RefSeq" id="WP_048424918.1">
    <property type="nucleotide sequence ID" value="NZ_JYNU01000057.1"/>
</dbReference>
<dbReference type="GO" id="GO:0016020">
    <property type="term" value="C:membrane"/>
    <property type="evidence" value="ECO:0007669"/>
    <property type="project" value="UniProtKB-SubCell"/>
</dbReference>
<gene>
    <name evidence="5" type="ORF">MOBUDSM44075_04842</name>
</gene>
<evidence type="ECO:0000313" key="6">
    <source>
        <dbReference type="Proteomes" id="UP000036313"/>
    </source>
</evidence>
<evidence type="ECO:0000313" key="5">
    <source>
        <dbReference type="EMBL" id="KMO69416.1"/>
    </source>
</evidence>
<proteinExistence type="predicted"/>
<protein>
    <recommendedName>
        <fullName evidence="7">Mce protein</fullName>
    </recommendedName>
</protein>
<dbReference type="AlphaFoldDB" id="A0A0J6Y8V2"/>
<feature type="compositionally biased region" description="Basic and acidic residues" evidence="3">
    <location>
        <begin position="50"/>
        <end position="60"/>
    </location>
</feature>
<keyword evidence="4" id="KW-0812">Transmembrane</keyword>
<evidence type="ECO:0000256" key="4">
    <source>
        <dbReference type="SAM" id="Phobius"/>
    </source>
</evidence>
<evidence type="ECO:0000256" key="2">
    <source>
        <dbReference type="ARBA" id="ARBA00023136"/>
    </source>
</evidence>
<feature type="compositionally biased region" description="Acidic residues" evidence="3">
    <location>
        <begin position="16"/>
        <end position="26"/>
    </location>
</feature>
<evidence type="ECO:0000256" key="1">
    <source>
        <dbReference type="ARBA" id="ARBA00004370"/>
    </source>
</evidence>
<evidence type="ECO:0000256" key="3">
    <source>
        <dbReference type="SAM" id="MobiDB-lite"/>
    </source>
</evidence>